<evidence type="ECO:0000256" key="5">
    <source>
        <dbReference type="ARBA" id="ARBA00022692"/>
    </source>
</evidence>
<evidence type="ECO:0000256" key="2">
    <source>
        <dbReference type="ARBA" id="ARBA00022475"/>
    </source>
</evidence>
<dbReference type="Proteomes" id="UP000186878">
    <property type="component" value="Unassembled WGS sequence"/>
</dbReference>
<reference evidence="12 13" key="1">
    <citation type="submission" date="2016-12" db="EMBL/GenBank/DDBJ databases">
        <title>Draft genome sequences of strains Salinicola socius SMB35, Salinicola sp. MH3R3-1 and Chromohalobacter sp. SMB17 from the Verkhnekamsk potash mining region of Russia.</title>
        <authorList>
            <person name="Mavrodi D.V."/>
            <person name="Olsson B.E."/>
            <person name="Korsakova E.S."/>
            <person name="Pyankova A."/>
            <person name="Mavrodi O.V."/>
            <person name="Plotnikova E.G."/>
        </authorList>
    </citation>
    <scope>NUCLEOTIDE SEQUENCE [LARGE SCALE GENOMIC DNA]</scope>
    <source>
        <strain evidence="12 13">SMB35</strain>
    </source>
</reference>
<dbReference type="STRING" id="404433.BTW07_09555"/>
<evidence type="ECO:0000256" key="3">
    <source>
        <dbReference type="ARBA" id="ARBA00022676"/>
    </source>
</evidence>
<name>A0A1Q8SSH8_9GAMM</name>
<evidence type="ECO:0000313" key="13">
    <source>
        <dbReference type="Proteomes" id="UP000186878"/>
    </source>
</evidence>
<dbReference type="FunFam" id="3.90.550.10:FF:000079">
    <property type="entry name" value="Probable glycosyl transferase"/>
    <property type="match status" value="1"/>
</dbReference>
<evidence type="ECO:0000256" key="9">
    <source>
        <dbReference type="SAM" id="MobiDB-lite"/>
    </source>
</evidence>
<accession>A0A1Q8SSH8</accession>
<keyword evidence="4 12" id="KW-0808">Transferase</keyword>
<evidence type="ECO:0000259" key="11">
    <source>
        <dbReference type="Pfam" id="PF00535"/>
    </source>
</evidence>
<keyword evidence="13" id="KW-1185">Reference proteome</keyword>
<keyword evidence="5 10" id="KW-0812">Transmembrane</keyword>
<dbReference type="Gene3D" id="3.90.550.10">
    <property type="entry name" value="Spore Coat Polysaccharide Biosynthesis Protein SpsA, Chain A"/>
    <property type="match status" value="1"/>
</dbReference>
<evidence type="ECO:0000256" key="10">
    <source>
        <dbReference type="SAM" id="Phobius"/>
    </source>
</evidence>
<feature type="domain" description="Glycosyltransferase 2-like" evidence="11">
    <location>
        <begin position="25"/>
        <end position="188"/>
    </location>
</feature>
<keyword evidence="6 10" id="KW-1133">Transmembrane helix</keyword>
<feature type="region of interest" description="Disordered" evidence="9">
    <location>
        <begin position="340"/>
        <end position="366"/>
    </location>
</feature>
<dbReference type="EMBL" id="MSDO01000011">
    <property type="protein sequence ID" value="OLO04388.1"/>
    <property type="molecule type" value="Genomic_DNA"/>
</dbReference>
<dbReference type="AlphaFoldDB" id="A0A1Q8SSH8"/>
<evidence type="ECO:0000256" key="8">
    <source>
        <dbReference type="ARBA" id="ARBA00038152"/>
    </source>
</evidence>
<evidence type="ECO:0000256" key="1">
    <source>
        <dbReference type="ARBA" id="ARBA00004651"/>
    </source>
</evidence>
<dbReference type="PANTHER" id="PTHR48090:SF1">
    <property type="entry name" value="PROPHAGE BACTOPRENOL GLUCOSYL TRANSFERASE HOMOLOG"/>
    <property type="match status" value="1"/>
</dbReference>
<comment type="similarity">
    <text evidence="8">Belongs to the glycosyltransferase 2 family. GtrB subfamily.</text>
</comment>
<dbReference type="CDD" id="cd04187">
    <property type="entry name" value="DPM1_like_bac"/>
    <property type="match status" value="1"/>
</dbReference>
<organism evidence="12 13">
    <name type="scientific">Salinicola socius</name>
    <dbReference type="NCBI Taxonomy" id="404433"/>
    <lineage>
        <taxon>Bacteria</taxon>
        <taxon>Pseudomonadati</taxon>
        <taxon>Pseudomonadota</taxon>
        <taxon>Gammaproteobacteria</taxon>
        <taxon>Oceanospirillales</taxon>
        <taxon>Halomonadaceae</taxon>
        <taxon>Salinicola</taxon>
    </lineage>
</organism>
<gene>
    <name evidence="12" type="ORF">BTW07_09555</name>
</gene>
<proteinExistence type="inferred from homology"/>
<sequence length="366" mass="41062">MQVGPKITIAQEVLVDSRRRDWMLSIVVPVMNEEAAIERFLEAVDRALGDVVPRLEILFVDDGSTDETLVRLRQRVSLDPRVRVISLTRNFGKEAAMTAGLDHARGDAVVPMDVDLQDPPEVILEFIRLWQDGGYDMIYGIRGSRDEDTQAKRTSAGLFYRFFNRLAETHIPSNAGDFRLLDRRVVEAIKRLPERNRFMKGLFSWPGYRSIGVYYDRPARASGASKFNFWKLWNFAIDGLVSFSTWPLRIWMYFGAVIAGLAFLYILLLVGRVIVVGNDVPGYASLMTAVLFFGGMQLLSVGILGEYVGRLFIETKQRPLYLVAEDSLVAEDRLVAKERVADEESGGAEGRKRDGDGSIATAPDAS</sequence>
<keyword evidence="2" id="KW-1003">Cell membrane</keyword>
<evidence type="ECO:0000256" key="7">
    <source>
        <dbReference type="ARBA" id="ARBA00023136"/>
    </source>
</evidence>
<evidence type="ECO:0000313" key="12">
    <source>
        <dbReference type="EMBL" id="OLO04388.1"/>
    </source>
</evidence>
<keyword evidence="7 10" id="KW-0472">Membrane</keyword>
<dbReference type="Pfam" id="PF00535">
    <property type="entry name" value="Glycos_transf_2"/>
    <property type="match status" value="1"/>
</dbReference>
<dbReference type="InterPro" id="IPR050256">
    <property type="entry name" value="Glycosyltransferase_2"/>
</dbReference>
<keyword evidence="3" id="KW-0328">Glycosyltransferase</keyword>
<dbReference type="InterPro" id="IPR029044">
    <property type="entry name" value="Nucleotide-diphossugar_trans"/>
</dbReference>
<comment type="caution">
    <text evidence="12">The sequence shown here is derived from an EMBL/GenBank/DDBJ whole genome shotgun (WGS) entry which is preliminary data.</text>
</comment>
<dbReference type="SUPFAM" id="SSF53448">
    <property type="entry name" value="Nucleotide-diphospho-sugar transferases"/>
    <property type="match status" value="1"/>
</dbReference>
<evidence type="ECO:0000256" key="4">
    <source>
        <dbReference type="ARBA" id="ARBA00022679"/>
    </source>
</evidence>
<comment type="subcellular location">
    <subcellularLocation>
        <location evidence="1">Cell membrane</location>
        <topology evidence="1">Multi-pass membrane protein</topology>
    </subcellularLocation>
</comment>
<dbReference type="PANTHER" id="PTHR48090">
    <property type="entry name" value="UNDECAPRENYL-PHOSPHATE 4-DEOXY-4-FORMAMIDO-L-ARABINOSE TRANSFERASE-RELATED"/>
    <property type="match status" value="1"/>
</dbReference>
<protein>
    <submittedName>
        <fullName evidence="12">Glycosyltransferase</fullName>
    </submittedName>
</protein>
<evidence type="ECO:0000256" key="6">
    <source>
        <dbReference type="ARBA" id="ARBA00022989"/>
    </source>
</evidence>
<feature type="transmembrane region" description="Helical" evidence="10">
    <location>
        <begin position="286"/>
        <end position="308"/>
    </location>
</feature>
<feature type="transmembrane region" description="Helical" evidence="10">
    <location>
        <begin position="250"/>
        <end position="274"/>
    </location>
</feature>
<dbReference type="GO" id="GO:0016757">
    <property type="term" value="F:glycosyltransferase activity"/>
    <property type="evidence" value="ECO:0007669"/>
    <property type="project" value="UniProtKB-KW"/>
</dbReference>
<dbReference type="GO" id="GO:0005886">
    <property type="term" value="C:plasma membrane"/>
    <property type="evidence" value="ECO:0007669"/>
    <property type="project" value="UniProtKB-SubCell"/>
</dbReference>
<dbReference type="OrthoDB" id="9811884at2"/>
<dbReference type="InterPro" id="IPR001173">
    <property type="entry name" value="Glyco_trans_2-like"/>
</dbReference>